<protein>
    <submittedName>
        <fullName evidence="3">Major allergen Pru av 1</fullName>
    </submittedName>
</protein>
<dbReference type="InterPro" id="IPR000916">
    <property type="entry name" value="Bet_v_I/MLP"/>
</dbReference>
<dbReference type="Gene3D" id="3.30.530.20">
    <property type="match status" value="1"/>
</dbReference>
<sequence length="161" mass="17706">MGVLTYEDELIFSVPPARLFKSLVLDGDNLIPKVLPHGFKSFQILEGDGGPGTIKLVTFADGSPYKTAKHRIDELDEENYIYKYSVIGGDALGEDLDSLTHGLKIEGGADGGSVCKTTTTFHTKREDDHAIEEKIKGGRERAKSIFKAVEAHLHAHPHEYN</sequence>
<evidence type="ECO:0000313" key="4">
    <source>
        <dbReference type="Proteomes" id="UP001289374"/>
    </source>
</evidence>
<dbReference type="InterPro" id="IPR023393">
    <property type="entry name" value="START-like_dom_sf"/>
</dbReference>
<dbReference type="GO" id="GO:0005634">
    <property type="term" value="C:nucleus"/>
    <property type="evidence" value="ECO:0007669"/>
    <property type="project" value="TreeGrafter"/>
</dbReference>
<comment type="similarity">
    <text evidence="1">Belongs to the BetVI family.</text>
</comment>
<dbReference type="GO" id="GO:0004864">
    <property type="term" value="F:protein phosphatase inhibitor activity"/>
    <property type="evidence" value="ECO:0007669"/>
    <property type="project" value="InterPro"/>
</dbReference>
<dbReference type="CDD" id="cd07816">
    <property type="entry name" value="Bet_v1-like"/>
    <property type="match status" value="1"/>
</dbReference>
<dbReference type="Pfam" id="PF00407">
    <property type="entry name" value="Bet_v_1"/>
    <property type="match status" value="1"/>
</dbReference>
<dbReference type="InterPro" id="IPR024949">
    <property type="entry name" value="Bet_v_I_allergen"/>
</dbReference>
<dbReference type="AlphaFoldDB" id="A0AAE1X680"/>
<dbReference type="PRINTS" id="PR00634">
    <property type="entry name" value="BETALLERGEN"/>
</dbReference>
<dbReference type="SUPFAM" id="SSF55961">
    <property type="entry name" value="Bet v1-like"/>
    <property type="match status" value="1"/>
</dbReference>
<dbReference type="PANTHER" id="PTHR31213:SF55">
    <property type="entry name" value="STRESS-INDUCED PROTEIN SAM22"/>
    <property type="match status" value="1"/>
</dbReference>
<reference evidence="3" key="2">
    <citation type="journal article" date="2024" name="Plant">
        <title>Genomic evolution and insights into agronomic trait innovations of Sesamum species.</title>
        <authorList>
            <person name="Miao H."/>
            <person name="Wang L."/>
            <person name="Qu L."/>
            <person name="Liu H."/>
            <person name="Sun Y."/>
            <person name="Le M."/>
            <person name="Wang Q."/>
            <person name="Wei S."/>
            <person name="Zheng Y."/>
            <person name="Lin W."/>
            <person name="Duan Y."/>
            <person name="Cao H."/>
            <person name="Xiong S."/>
            <person name="Wang X."/>
            <person name="Wei L."/>
            <person name="Li C."/>
            <person name="Ma Q."/>
            <person name="Ju M."/>
            <person name="Zhao R."/>
            <person name="Li G."/>
            <person name="Mu C."/>
            <person name="Tian Q."/>
            <person name="Mei H."/>
            <person name="Zhang T."/>
            <person name="Gao T."/>
            <person name="Zhang H."/>
        </authorList>
    </citation>
    <scope>NUCLEOTIDE SEQUENCE</scope>
    <source>
        <strain evidence="3">K16</strain>
    </source>
</reference>
<evidence type="ECO:0000256" key="1">
    <source>
        <dbReference type="ARBA" id="ARBA00009744"/>
    </source>
</evidence>
<dbReference type="PANTHER" id="PTHR31213">
    <property type="entry name" value="OS08G0374000 PROTEIN-RELATED"/>
    <property type="match status" value="1"/>
</dbReference>
<dbReference type="SMART" id="SM01037">
    <property type="entry name" value="Bet_v_1"/>
    <property type="match status" value="1"/>
</dbReference>
<dbReference type="GO" id="GO:0010427">
    <property type="term" value="F:abscisic acid binding"/>
    <property type="evidence" value="ECO:0007669"/>
    <property type="project" value="InterPro"/>
</dbReference>
<feature type="domain" description="Bet v I/Major latex protein" evidence="2">
    <location>
        <begin position="1"/>
        <end position="156"/>
    </location>
</feature>
<dbReference type="FunFam" id="3.30.530.20:FF:000007">
    <property type="entry name" value="Major pollen allergen Bet v 1-A"/>
    <property type="match status" value="1"/>
</dbReference>
<dbReference type="GO" id="GO:0038023">
    <property type="term" value="F:signaling receptor activity"/>
    <property type="evidence" value="ECO:0007669"/>
    <property type="project" value="InterPro"/>
</dbReference>
<evidence type="ECO:0000259" key="2">
    <source>
        <dbReference type="SMART" id="SM01037"/>
    </source>
</evidence>
<evidence type="ECO:0000313" key="3">
    <source>
        <dbReference type="EMBL" id="KAK4405509.1"/>
    </source>
</evidence>
<dbReference type="GO" id="GO:0006952">
    <property type="term" value="P:defense response"/>
    <property type="evidence" value="ECO:0007669"/>
    <property type="project" value="InterPro"/>
</dbReference>
<dbReference type="EMBL" id="JACGWL010000003">
    <property type="protein sequence ID" value="KAK4405509.1"/>
    <property type="molecule type" value="Genomic_DNA"/>
</dbReference>
<dbReference type="InterPro" id="IPR050279">
    <property type="entry name" value="Plant_def-hormone_signal"/>
</dbReference>
<dbReference type="GO" id="GO:0005737">
    <property type="term" value="C:cytoplasm"/>
    <property type="evidence" value="ECO:0007669"/>
    <property type="project" value="TreeGrafter"/>
</dbReference>
<comment type="caution">
    <text evidence="3">The sequence shown here is derived from an EMBL/GenBank/DDBJ whole genome shotgun (WGS) entry which is preliminary data.</text>
</comment>
<keyword evidence="4" id="KW-1185">Reference proteome</keyword>
<proteinExistence type="inferred from homology"/>
<dbReference type="GO" id="GO:0009738">
    <property type="term" value="P:abscisic acid-activated signaling pathway"/>
    <property type="evidence" value="ECO:0007669"/>
    <property type="project" value="InterPro"/>
</dbReference>
<reference evidence="3" key="1">
    <citation type="submission" date="2020-06" db="EMBL/GenBank/DDBJ databases">
        <authorList>
            <person name="Li T."/>
            <person name="Hu X."/>
            <person name="Zhang T."/>
            <person name="Song X."/>
            <person name="Zhang H."/>
            <person name="Dai N."/>
            <person name="Sheng W."/>
            <person name="Hou X."/>
            <person name="Wei L."/>
        </authorList>
    </citation>
    <scope>NUCLEOTIDE SEQUENCE</scope>
    <source>
        <strain evidence="3">K16</strain>
        <tissue evidence="3">Leaf</tissue>
    </source>
</reference>
<name>A0AAE1X680_9LAMI</name>
<dbReference type="Proteomes" id="UP001289374">
    <property type="component" value="Unassembled WGS sequence"/>
</dbReference>
<gene>
    <name evidence="3" type="ORF">Sango_0557400</name>
</gene>
<organism evidence="3 4">
    <name type="scientific">Sesamum angolense</name>
    <dbReference type="NCBI Taxonomy" id="2727404"/>
    <lineage>
        <taxon>Eukaryota</taxon>
        <taxon>Viridiplantae</taxon>
        <taxon>Streptophyta</taxon>
        <taxon>Embryophyta</taxon>
        <taxon>Tracheophyta</taxon>
        <taxon>Spermatophyta</taxon>
        <taxon>Magnoliopsida</taxon>
        <taxon>eudicotyledons</taxon>
        <taxon>Gunneridae</taxon>
        <taxon>Pentapetalae</taxon>
        <taxon>asterids</taxon>
        <taxon>lamiids</taxon>
        <taxon>Lamiales</taxon>
        <taxon>Pedaliaceae</taxon>
        <taxon>Sesamum</taxon>
    </lineage>
</organism>
<accession>A0AAE1X680</accession>